<dbReference type="Pfam" id="PF14834">
    <property type="entry name" value="GST_C_4"/>
    <property type="match status" value="1"/>
</dbReference>
<proteinExistence type="predicted"/>
<name>A0ABX0YB62_9PSED</name>
<organism evidence="2 3">
    <name type="scientific">Pseudomonas quercus</name>
    <dbReference type="NCBI Taxonomy" id="2722792"/>
    <lineage>
        <taxon>Bacteria</taxon>
        <taxon>Pseudomonadati</taxon>
        <taxon>Pseudomonadota</taxon>
        <taxon>Gammaproteobacteria</taxon>
        <taxon>Pseudomonadales</taxon>
        <taxon>Pseudomonadaceae</taxon>
        <taxon>Pseudomonas</taxon>
    </lineage>
</organism>
<dbReference type="Gene3D" id="1.20.1050.10">
    <property type="match status" value="1"/>
</dbReference>
<dbReference type="NCBIfam" id="NF011693">
    <property type="entry name" value="PRK15113.1"/>
    <property type="match status" value="1"/>
</dbReference>
<dbReference type="InterPro" id="IPR036282">
    <property type="entry name" value="Glutathione-S-Trfase_C_sf"/>
</dbReference>
<dbReference type="InterPro" id="IPR034338">
    <property type="entry name" value="GST_4_C"/>
</dbReference>
<protein>
    <submittedName>
        <fullName evidence="2">Glutathione transferase</fullName>
        <ecNumber evidence="2">2.5.1.18</ecNumber>
    </submittedName>
</protein>
<dbReference type="SUPFAM" id="SSF47616">
    <property type="entry name" value="GST C-terminal domain-like"/>
    <property type="match status" value="1"/>
</dbReference>
<evidence type="ECO:0000259" key="1">
    <source>
        <dbReference type="Pfam" id="PF14834"/>
    </source>
</evidence>
<keyword evidence="2" id="KW-0808">Transferase</keyword>
<dbReference type="EMBL" id="JAAVJI010000001">
    <property type="protein sequence ID" value="NJO99508.1"/>
    <property type="molecule type" value="Genomic_DNA"/>
</dbReference>
<dbReference type="GO" id="GO:0004364">
    <property type="term" value="F:glutathione transferase activity"/>
    <property type="evidence" value="ECO:0007669"/>
    <property type="project" value="UniProtKB-EC"/>
</dbReference>
<dbReference type="EC" id="2.5.1.18" evidence="2"/>
<dbReference type="Proteomes" id="UP000746535">
    <property type="component" value="Unassembled WGS sequence"/>
</dbReference>
<reference evidence="2 3" key="1">
    <citation type="submission" date="2020-03" db="EMBL/GenBank/DDBJ databases">
        <authorList>
            <person name="Wang L."/>
            <person name="He N."/>
            <person name="Li Y."/>
            <person name="Fang Y."/>
            <person name="Zhang F."/>
        </authorList>
    </citation>
    <scope>NUCLEOTIDE SEQUENCE [LARGE SCALE GENOMIC DNA]</scope>
    <source>
        <strain evidence="3">hsmgli-8</strain>
    </source>
</reference>
<gene>
    <name evidence="2" type="primary">yfcF</name>
    <name evidence="2" type="ORF">HBH25_01325</name>
</gene>
<accession>A0ABX0YB62</accession>
<comment type="caution">
    <text evidence="2">The sequence shown here is derived from an EMBL/GenBank/DDBJ whole genome shotgun (WGS) entry which is preliminary data.</text>
</comment>
<keyword evidence="3" id="KW-1185">Reference proteome</keyword>
<sequence length="150" mass="16803">MGLSTLLLICSHPAGQARQAHSNQEYPHENRRFHSLARQVQAWLRSDLLSIRQERSTLGVFYGAQSAPLSSAAGLAAEKLFYAAHALLKNNAEYLFDRWSIADVDLALMLNRLIVGGDPVPSSLVEYAQRQWARPSVQAWVNLRRPPLQV</sequence>
<evidence type="ECO:0000313" key="3">
    <source>
        <dbReference type="Proteomes" id="UP000746535"/>
    </source>
</evidence>
<feature type="domain" description="Glutathione S-transferases subfamily 4 C-terminal" evidence="1">
    <location>
        <begin position="35"/>
        <end position="143"/>
    </location>
</feature>
<dbReference type="CDD" id="cd03195">
    <property type="entry name" value="GST_C_4"/>
    <property type="match status" value="1"/>
</dbReference>
<evidence type="ECO:0000313" key="2">
    <source>
        <dbReference type="EMBL" id="NJO99508.1"/>
    </source>
</evidence>